<dbReference type="SUPFAM" id="SSF143120">
    <property type="entry name" value="YefM-like"/>
    <property type="match status" value="1"/>
</dbReference>
<name>Q3AT01_CHLCH</name>
<sequence>MVAITTTELRKNFKKYFDIAHSERVIVHYGKNKSYEIIPTQKECENDAYFSNPKLLAALKEAEEDIAAGRFTEIKDPKNLWDSIK</sequence>
<comment type="similarity">
    <text evidence="1">Belongs to the phD/YefM antitoxin family.</text>
</comment>
<dbReference type="KEGG" id="cch:Cag_0601"/>
<dbReference type="HOGENOM" id="CLU_188950_0_0_10"/>
<evidence type="ECO:0000256" key="1">
    <source>
        <dbReference type="ARBA" id="ARBA00009981"/>
    </source>
</evidence>
<protein>
    <recommendedName>
        <fullName evidence="3">Antitoxin</fullName>
    </recommendedName>
</protein>
<dbReference type="AlphaFoldDB" id="Q3AT01"/>
<dbReference type="EMBL" id="CP000108">
    <property type="protein sequence ID" value="ABB27874.1"/>
    <property type="molecule type" value="Genomic_DNA"/>
</dbReference>
<gene>
    <name evidence="2" type="ordered locus">Cag_0601</name>
</gene>
<reference evidence="2" key="1">
    <citation type="submission" date="2005-08" db="EMBL/GenBank/DDBJ databases">
        <title>Complete sequence of Chlorobium chlorochromatii CaD3.</title>
        <authorList>
            <person name="Copeland A."/>
            <person name="Lucas S."/>
            <person name="Lapidus A."/>
            <person name="Barry K."/>
            <person name="Detter J.C."/>
            <person name="Glavina T."/>
            <person name="Hammon N."/>
            <person name="Israni S."/>
            <person name="Pitluck S."/>
            <person name="Bryant D."/>
            <person name="Schmutz J."/>
            <person name="Larimer F."/>
            <person name="Land M."/>
            <person name="Kyrpides N."/>
            <person name="Ivanova N."/>
            <person name="Richardson P."/>
        </authorList>
    </citation>
    <scope>NUCLEOTIDE SEQUENCE [LARGE SCALE GENOMIC DNA]</scope>
    <source>
        <strain evidence="2">CaD3</strain>
    </source>
</reference>
<dbReference type="InterPro" id="IPR036165">
    <property type="entry name" value="YefM-like_sf"/>
</dbReference>
<organism evidence="2">
    <name type="scientific">Chlorobium chlorochromatii (strain CaD3)</name>
    <dbReference type="NCBI Taxonomy" id="340177"/>
    <lineage>
        <taxon>Bacteria</taxon>
        <taxon>Pseudomonadati</taxon>
        <taxon>Chlorobiota</taxon>
        <taxon>Chlorobiia</taxon>
        <taxon>Chlorobiales</taxon>
        <taxon>Chlorobiaceae</taxon>
        <taxon>Chlorobium/Pelodictyon group</taxon>
        <taxon>Chlorobium</taxon>
    </lineage>
</organism>
<dbReference type="OrthoDB" id="3035307at2"/>
<evidence type="ECO:0000313" key="2">
    <source>
        <dbReference type="EMBL" id="ABB27874.1"/>
    </source>
</evidence>
<proteinExistence type="inferred from homology"/>
<evidence type="ECO:0008006" key="3">
    <source>
        <dbReference type="Google" id="ProtNLM"/>
    </source>
</evidence>
<accession>Q3AT01</accession>